<protein>
    <submittedName>
        <fullName evidence="7">Predicted Co/Zn/Cd cation transporter, cation efflux family</fullName>
    </submittedName>
</protein>
<proteinExistence type="predicted"/>
<feature type="transmembrane region" description="Helical" evidence="5">
    <location>
        <begin position="12"/>
        <end position="34"/>
    </location>
</feature>
<feature type="domain" description="Cation efflux protein transmembrane" evidence="6">
    <location>
        <begin position="16"/>
        <end position="207"/>
    </location>
</feature>
<dbReference type="InterPro" id="IPR058533">
    <property type="entry name" value="Cation_efflux_TM"/>
</dbReference>
<dbReference type="InterPro" id="IPR027469">
    <property type="entry name" value="Cation_efflux_TMD_sf"/>
</dbReference>
<evidence type="ECO:0000256" key="2">
    <source>
        <dbReference type="ARBA" id="ARBA00022692"/>
    </source>
</evidence>
<comment type="caution">
    <text evidence="7">The sequence shown here is derived from an EMBL/GenBank/DDBJ whole genome shotgun (WGS) entry which is preliminary data.</text>
</comment>
<dbReference type="SUPFAM" id="SSF161111">
    <property type="entry name" value="Cation efflux protein transmembrane domain-like"/>
    <property type="match status" value="1"/>
</dbReference>
<keyword evidence="8" id="KW-1185">Reference proteome</keyword>
<feature type="transmembrane region" description="Helical" evidence="5">
    <location>
        <begin position="40"/>
        <end position="60"/>
    </location>
</feature>
<reference evidence="7 8" key="1">
    <citation type="submission" date="2017-05" db="EMBL/GenBank/DDBJ databases">
        <authorList>
            <person name="Varghese N."/>
            <person name="Submissions S."/>
        </authorList>
    </citation>
    <scope>NUCLEOTIDE SEQUENCE [LARGE SCALE GENOMIC DNA]</scope>
    <source>
        <strain evidence="7 8">DSM 29734</strain>
    </source>
</reference>
<sequence length="314" mass="33704">MDAQTIKTREMRALSIAMAGSLFMGGAGVLAAIMSNSTAIMMDGLFSLIAFTSAFIGRKISQNVDAAPDRFRPLGYAADEAVFVTFRSLSLIGLILFACGSAVMNILNYIQGQAIPTLNYEPMLIYFVVISATCFGLWALHRHTYKKTGEVSEILKLESKAAAIDGFMTVATALGLGMIYAFGDGVLAPIAPIGDSIVVFFLCLVAVRQILRDLGGGMGELLGVTAQPEIIAKARRALRASVSDLPGDFVDMSVVKLGRTYTVSVYYNPKQAVTPEQIDSLNLAMIADVRKVLPGADVLLCISQYPRRWPEGLG</sequence>
<evidence type="ECO:0000256" key="4">
    <source>
        <dbReference type="ARBA" id="ARBA00023136"/>
    </source>
</evidence>
<comment type="subcellular location">
    <subcellularLocation>
        <location evidence="1">Membrane</location>
        <topology evidence="1">Multi-pass membrane protein</topology>
    </subcellularLocation>
</comment>
<dbReference type="Pfam" id="PF01545">
    <property type="entry name" value="Cation_efflux"/>
    <property type="match status" value="1"/>
</dbReference>
<name>A0ABY1NFL2_9RHOB</name>
<evidence type="ECO:0000256" key="5">
    <source>
        <dbReference type="SAM" id="Phobius"/>
    </source>
</evidence>
<accession>A0ABY1NFL2</accession>
<keyword evidence="2 5" id="KW-0812">Transmembrane</keyword>
<evidence type="ECO:0000259" key="6">
    <source>
        <dbReference type="Pfam" id="PF01545"/>
    </source>
</evidence>
<feature type="transmembrane region" description="Helical" evidence="5">
    <location>
        <begin position="123"/>
        <end position="140"/>
    </location>
</feature>
<dbReference type="EMBL" id="FXTY01000001">
    <property type="protein sequence ID" value="SMP08431.1"/>
    <property type="molecule type" value="Genomic_DNA"/>
</dbReference>
<dbReference type="RefSeq" id="WP_283424723.1">
    <property type="nucleotide sequence ID" value="NZ_FXTY01000001.1"/>
</dbReference>
<evidence type="ECO:0000313" key="8">
    <source>
        <dbReference type="Proteomes" id="UP001157961"/>
    </source>
</evidence>
<dbReference type="Proteomes" id="UP001157961">
    <property type="component" value="Unassembled WGS sequence"/>
</dbReference>
<evidence type="ECO:0000313" key="7">
    <source>
        <dbReference type="EMBL" id="SMP08431.1"/>
    </source>
</evidence>
<feature type="transmembrane region" description="Helical" evidence="5">
    <location>
        <begin position="161"/>
        <end position="180"/>
    </location>
</feature>
<feature type="transmembrane region" description="Helical" evidence="5">
    <location>
        <begin position="186"/>
        <end position="207"/>
    </location>
</feature>
<dbReference type="Gene3D" id="1.20.1510.10">
    <property type="entry name" value="Cation efflux protein transmembrane domain"/>
    <property type="match status" value="1"/>
</dbReference>
<gene>
    <name evidence="7" type="ORF">SAMN06265373_101891</name>
</gene>
<evidence type="ECO:0000256" key="3">
    <source>
        <dbReference type="ARBA" id="ARBA00022989"/>
    </source>
</evidence>
<keyword evidence="4 5" id="KW-0472">Membrane</keyword>
<keyword evidence="3 5" id="KW-1133">Transmembrane helix</keyword>
<feature type="transmembrane region" description="Helical" evidence="5">
    <location>
        <begin position="81"/>
        <end position="103"/>
    </location>
</feature>
<organism evidence="7 8">
    <name type="scientific">Shimia sagamensis</name>
    <dbReference type="NCBI Taxonomy" id="1566352"/>
    <lineage>
        <taxon>Bacteria</taxon>
        <taxon>Pseudomonadati</taxon>
        <taxon>Pseudomonadota</taxon>
        <taxon>Alphaproteobacteria</taxon>
        <taxon>Rhodobacterales</taxon>
        <taxon>Roseobacteraceae</taxon>
    </lineage>
</organism>
<evidence type="ECO:0000256" key="1">
    <source>
        <dbReference type="ARBA" id="ARBA00004141"/>
    </source>
</evidence>